<organism evidence="8 9">
    <name type="scientific">Mycoplasmopsis pullorum</name>
    <dbReference type="NCBI Taxonomy" id="48003"/>
    <lineage>
        <taxon>Bacteria</taxon>
        <taxon>Bacillati</taxon>
        <taxon>Mycoplasmatota</taxon>
        <taxon>Mycoplasmoidales</taxon>
        <taxon>Metamycoplasmataceae</taxon>
        <taxon>Mycoplasmopsis</taxon>
    </lineage>
</organism>
<keyword evidence="5 7" id="KW-1133">Transmembrane helix</keyword>
<dbReference type="GO" id="GO:0015109">
    <property type="term" value="F:chromate transmembrane transporter activity"/>
    <property type="evidence" value="ECO:0007669"/>
    <property type="project" value="InterPro"/>
</dbReference>
<evidence type="ECO:0000256" key="6">
    <source>
        <dbReference type="ARBA" id="ARBA00023136"/>
    </source>
</evidence>
<evidence type="ECO:0000256" key="5">
    <source>
        <dbReference type="ARBA" id="ARBA00022989"/>
    </source>
</evidence>
<accession>A0A1L4FTA9</accession>
<evidence type="ECO:0000256" key="4">
    <source>
        <dbReference type="ARBA" id="ARBA00022692"/>
    </source>
</evidence>
<protein>
    <submittedName>
        <fullName evidence="8">Chromate transporter</fullName>
    </submittedName>
</protein>
<dbReference type="GO" id="GO:0005886">
    <property type="term" value="C:plasma membrane"/>
    <property type="evidence" value="ECO:0007669"/>
    <property type="project" value="UniProtKB-SubCell"/>
</dbReference>
<dbReference type="Proteomes" id="UP000184322">
    <property type="component" value="Chromosome"/>
</dbReference>
<comment type="similarity">
    <text evidence="2">Belongs to the chromate ion transporter (CHR) (TC 2.A.51) family.</text>
</comment>
<dbReference type="RefSeq" id="WP_073372770.1">
    <property type="nucleotide sequence ID" value="NZ_CP017813.1"/>
</dbReference>
<evidence type="ECO:0000313" key="9">
    <source>
        <dbReference type="Proteomes" id="UP000184322"/>
    </source>
</evidence>
<name>A0A1L4FTA9_9BACT</name>
<reference evidence="9" key="1">
    <citation type="submission" date="2016-10" db="EMBL/GenBank/DDBJ databases">
        <authorList>
            <person name="Beylefeld A."/>
            <person name="Abolnik C."/>
        </authorList>
    </citation>
    <scope>NUCLEOTIDE SEQUENCE [LARGE SCALE GENOMIC DNA]</scope>
    <source>
        <strain evidence="9">B359_6</strain>
    </source>
</reference>
<dbReference type="KEGG" id="mpul:BLA55_02235"/>
<evidence type="ECO:0000256" key="7">
    <source>
        <dbReference type="SAM" id="Phobius"/>
    </source>
</evidence>
<dbReference type="Pfam" id="PF02417">
    <property type="entry name" value="Chromate_transp"/>
    <property type="match status" value="1"/>
</dbReference>
<keyword evidence="9" id="KW-1185">Reference proteome</keyword>
<evidence type="ECO:0000256" key="3">
    <source>
        <dbReference type="ARBA" id="ARBA00022475"/>
    </source>
</evidence>
<evidence type="ECO:0000313" key="8">
    <source>
        <dbReference type="EMBL" id="APJ38829.1"/>
    </source>
</evidence>
<keyword evidence="6 7" id="KW-0472">Membrane</keyword>
<proteinExistence type="inferred from homology"/>
<dbReference type="AlphaFoldDB" id="A0A1L4FTA9"/>
<evidence type="ECO:0000256" key="2">
    <source>
        <dbReference type="ARBA" id="ARBA00005262"/>
    </source>
</evidence>
<feature type="transmembrane region" description="Helical" evidence="7">
    <location>
        <begin position="204"/>
        <end position="223"/>
    </location>
</feature>
<dbReference type="OrthoDB" id="401329at2"/>
<dbReference type="InterPro" id="IPR003370">
    <property type="entry name" value="Chromate_transpt"/>
</dbReference>
<gene>
    <name evidence="8" type="ORF">BLA55_02235</name>
</gene>
<keyword evidence="4 7" id="KW-0812">Transmembrane</keyword>
<evidence type="ECO:0000256" key="1">
    <source>
        <dbReference type="ARBA" id="ARBA00004651"/>
    </source>
</evidence>
<dbReference type="STRING" id="48003.BLA55_02235"/>
<feature type="transmembrane region" description="Helical" evidence="7">
    <location>
        <begin position="86"/>
        <end position="111"/>
    </location>
</feature>
<sequence length="224" mass="25687">MILAISFLLLGLIIISLTVFGGGQVFMPIFKWFWEILNDSFGIRITEAQIDSIFTISNVTPGVLSTKFSLFSGILFSNNLDGQAQWWGFLLMFLTYSVFCLPAIFIMYFSAKYLKKFEDKKYIKSLLLLMKPIVAGIIISISIQLFINCLLPFINFNGSKGYLVINHNSTKSSFFSGWRLYVIFAYVPIMFLLGMYLYNKKISLFWIILIGVVSSIIVFMPWLK</sequence>
<dbReference type="EMBL" id="CP017813">
    <property type="protein sequence ID" value="APJ38829.1"/>
    <property type="molecule type" value="Genomic_DNA"/>
</dbReference>
<comment type="subcellular location">
    <subcellularLocation>
        <location evidence="1">Cell membrane</location>
        <topology evidence="1">Multi-pass membrane protein</topology>
    </subcellularLocation>
</comment>
<feature type="transmembrane region" description="Helical" evidence="7">
    <location>
        <begin position="178"/>
        <end position="197"/>
    </location>
</feature>
<keyword evidence="3" id="KW-1003">Cell membrane</keyword>
<feature type="transmembrane region" description="Helical" evidence="7">
    <location>
        <begin position="132"/>
        <end position="154"/>
    </location>
</feature>